<reference evidence="1 2" key="1">
    <citation type="submission" date="2013-08" db="EMBL/GenBank/DDBJ databases">
        <authorList>
            <person name="Weinstock G."/>
            <person name="Sodergren E."/>
            <person name="Wylie T."/>
            <person name="Fulton L."/>
            <person name="Fulton R."/>
            <person name="Fronick C."/>
            <person name="O'Laughlin M."/>
            <person name="Godfrey J."/>
            <person name="Miner T."/>
            <person name="Herter B."/>
            <person name="Appelbaum E."/>
            <person name="Cordes M."/>
            <person name="Lek S."/>
            <person name="Wollam A."/>
            <person name="Pepin K.H."/>
            <person name="Palsikar V.B."/>
            <person name="Mitreva M."/>
            <person name="Wilson R.K."/>
        </authorList>
    </citation>
    <scope>NUCLEOTIDE SEQUENCE [LARGE SCALE GENOMIC DNA]</scope>
    <source>
        <strain evidence="1 2">ATCC 12856</strain>
    </source>
</reference>
<sequence length="57" mass="6255">MKKIGEKKWINYEKSNKKTSPGYTDACSSSLFDATPAVRQNRIASSTGVSINFSITP</sequence>
<dbReference type="HOGENOM" id="CLU_2986478_0_0_9"/>
<keyword evidence="2" id="KW-1185">Reference proteome</keyword>
<organism evidence="1 2">
    <name type="scientific">Aneurinibacillus aneurinilyticus ATCC 12856</name>
    <dbReference type="NCBI Taxonomy" id="649747"/>
    <lineage>
        <taxon>Bacteria</taxon>
        <taxon>Bacillati</taxon>
        <taxon>Bacillota</taxon>
        <taxon>Bacilli</taxon>
        <taxon>Bacillales</taxon>
        <taxon>Paenibacillaceae</taxon>
        <taxon>Aneurinibacillus group</taxon>
        <taxon>Aneurinibacillus</taxon>
    </lineage>
</organism>
<comment type="caution">
    <text evidence="1">The sequence shown here is derived from an EMBL/GenBank/DDBJ whole genome shotgun (WGS) entry which is preliminary data.</text>
</comment>
<evidence type="ECO:0000313" key="1">
    <source>
        <dbReference type="EMBL" id="ERI10592.1"/>
    </source>
</evidence>
<dbReference type="STRING" id="649747.HMPREF0083_01295"/>
<evidence type="ECO:0000313" key="2">
    <source>
        <dbReference type="Proteomes" id="UP000016511"/>
    </source>
</evidence>
<proteinExistence type="predicted"/>
<name>U1YER9_ANEAE</name>
<dbReference type="Proteomes" id="UP000016511">
    <property type="component" value="Unassembled WGS sequence"/>
</dbReference>
<accession>U1YER9</accession>
<protein>
    <submittedName>
        <fullName evidence="1">Uncharacterized protein</fullName>
    </submittedName>
</protein>
<dbReference type="EMBL" id="AWSJ01000089">
    <property type="protein sequence ID" value="ERI10592.1"/>
    <property type="molecule type" value="Genomic_DNA"/>
</dbReference>
<gene>
    <name evidence="1" type="ORF">HMPREF0083_01295</name>
</gene>
<dbReference type="AlphaFoldDB" id="U1YER9"/>